<feature type="compositionally biased region" description="Polar residues" evidence="2">
    <location>
        <begin position="168"/>
        <end position="182"/>
    </location>
</feature>
<feature type="compositionally biased region" description="Basic and acidic residues" evidence="2">
    <location>
        <begin position="107"/>
        <end position="118"/>
    </location>
</feature>
<dbReference type="Proteomes" id="UP000295252">
    <property type="component" value="Chromosome I"/>
</dbReference>
<keyword evidence="5" id="KW-1185">Reference proteome</keyword>
<reference evidence="5" key="1">
    <citation type="journal article" date="2014" name="Science">
        <title>The coffee genome provides insight into the convergent evolution of caffeine biosynthesis.</title>
        <authorList>
            <person name="Denoeud F."/>
            <person name="Carretero-Paulet L."/>
            <person name="Dereeper A."/>
            <person name="Droc G."/>
            <person name="Guyot R."/>
            <person name="Pietrella M."/>
            <person name="Zheng C."/>
            <person name="Alberti A."/>
            <person name="Anthony F."/>
            <person name="Aprea G."/>
            <person name="Aury J.M."/>
            <person name="Bento P."/>
            <person name="Bernard M."/>
            <person name="Bocs S."/>
            <person name="Campa C."/>
            <person name="Cenci A."/>
            <person name="Combes M.C."/>
            <person name="Crouzillat D."/>
            <person name="Da Silva C."/>
            <person name="Daddiego L."/>
            <person name="De Bellis F."/>
            <person name="Dussert S."/>
            <person name="Garsmeur O."/>
            <person name="Gayraud T."/>
            <person name="Guignon V."/>
            <person name="Jahn K."/>
            <person name="Jamilloux V."/>
            <person name="Joet T."/>
            <person name="Labadie K."/>
            <person name="Lan T."/>
            <person name="Leclercq J."/>
            <person name="Lepelley M."/>
            <person name="Leroy T."/>
            <person name="Li L.T."/>
            <person name="Librado P."/>
            <person name="Lopez L."/>
            <person name="Munoz A."/>
            <person name="Noel B."/>
            <person name="Pallavicini A."/>
            <person name="Perrotta G."/>
            <person name="Poncet V."/>
            <person name="Pot D."/>
            <person name="Priyono X."/>
            <person name="Rigoreau M."/>
            <person name="Rouard M."/>
            <person name="Rozas J."/>
            <person name="Tranchant-Dubreuil C."/>
            <person name="VanBuren R."/>
            <person name="Zhang Q."/>
            <person name="Andrade A.C."/>
            <person name="Argout X."/>
            <person name="Bertrand B."/>
            <person name="de Kochko A."/>
            <person name="Graziosi G."/>
            <person name="Henry R.J."/>
            <person name="Jayarama X."/>
            <person name="Ming R."/>
            <person name="Nagai C."/>
            <person name="Rounsley S."/>
            <person name="Sankoff D."/>
            <person name="Giuliano G."/>
            <person name="Albert V.A."/>
            <person name="Wincker P."/>
            <person name="Lashermes P."/>
        </authorList>
    </citation>
    <scope>NUCLEOTIDE SEQUENCE [LARGE SCALE GENOMIC DNA]</scope>
    <source>
        <strain evidence="5">cv. DH200-94</strain>
    </source>
</reference>
<comment type="similarity">
    <text evidence="1">Belongs to the fantastic four family.</text>
</comment>
<dbReference type="EMBL" id="HG739185">
    <property type="protein sequence ID" value="CDP15569.1"/>
    <property type="molecule type" value="Genomic_DNA"/>
</dbReference>
<dbReference type="PANTHER" id="PTHR33155:SF3">
    <property type="entry name" value="PROTEIN FAF-LIKE, CHLOROPLASTIC"/>
    <property type="match status" value="1"/>
</dbReference>
<dbReference type="InParanoid" id="A0A068V4W9"/>
<feature type="region of interest" description="Disordered" evidence="2">
    <location>
        <begin position="311"/>
        <end position="334"/>
    </location>
</feature>
<evidence type="ECO:0000313" key="5">
    <source>
        <dbReference type="Proteomes" id="UP000295252"/>
    </source>
</evidence>
<feature type="compositionally biased region" description="Basic and acidic residues" evidence="2">
    <location>
        <begin position="238"/>
        <end position="249"/>
    </location>
</feature>
<evidence type="ECO:0000259" key="3">
    <source>
        <dbReference type="Pfam" id="PF11250"/>
    </source>
</evidence>
<dbReference type="STRING" id="49390.A0A068V4W9"/>
<protein>
    <recommendedName>
        <fullName evidence="3">FAF domain-containing protein</fullName>
    </recommendedName>
</protein>
<dbReference type="Gramene" id="CDP15569">
    <property type="protein sequence ID" value="CDP15569"/>
    <property type="gene ID" value="GSCOC_T00015458001"/>
</dbReference>
<evidence type="ECO:0000256" key="1">
    <source>
        <dbReference type="ARBA" id="ARBA00008690"/>
    </source>
</evidence>
<dbReference type="AlphaFoldDB" id="A0A068V4W9"/>
<dbReference type="OrthoDB" id="1303570at2759"/>
<dbReference type="PANTHER" id="PTHR33155">
    <property type="entry name" value="FANTASTIC FOUR-LIKE PROTEIN (DUF3049)"/>
    <property type="match status" value="1"/>
</dbReference>
<dbReference type="FunCoup" id="A0A068V4W9">
    <property type="interactions" value="83"/>
</dbReference>
<feature type="compositionally biased region" description="Basic and acidic residues" evidence="2">
    <location>
        <begin position="314"/>
        <end position="327"/>
    </location>
</feature>
<dbReference type="InterPro" id="IPR021410">
    <property type="entry name" value="FAF"/>
</dbReference>
<accession>A0A068V4W9</accession>
<dbReference type="InterPro" id="IPR046431">
    <property type="entry name" value="FAF_dom"/>
</dbReference>
<proteinExistence type="inferred from homology"/>
<feature type="compositionally biased region" description="Basic and acidic residues" evidence="2">
    <location>
        <begin position="128"/>
        <end position="139"/>
    </location>
</feature>
<dbReference type="OMA" id="CEGFASY"/>
<evidence type="ECO:0000256" key="2">
    <source>
        <dbReference type="SAM" id="MobiDB-lite"/>
    </source>
</evidence>
<feature type="region of interest" description="Disordered" evidence="2">
    <location>
        <begin position="68"/>
        <end position="249"/>
    </location>
</feature>
<gene>
    <name evidence="4" type="ORF">GSCOC_T00015458001</name>
</gene>
<evidence type="ECO:0000313" key="4">
    <source>
        <dbReference type="EMBL" id="CDP15569.1"/>
    </source>
</evidence>
<organism evidence="4 5">
    <name type="scientific">Coffea canephora</name>
    <name type="common">Robusta coffee</name>
    <dbReference type="NCBI Taxonomy" id="49390"/>
    <lineage>
        <taxon>Eukaryota</taxon>
        <taxon>Viridiplantae</taxon>
        <taxon>Streptophyta</taxon>
        <taxon>Embryophyta</taxon>
        <taxon>Tracheophyta</taxon>
        <taxon>Spermatophyta</taxon>
        <taxon>Magnoliopsida</taxon>
        <taxon>eudicotyledons</taxon>
        <taxon>Gunneridae</taxon>
        <taxon>Pentapetalae</taxon>
        <taxon>asterids</taxon>
        <taxon>lamiids</taxon>
        <taxon>Gentianales</taxon>
        <taxon>Rubiaceae</taxon>
        <taxon>Ixoroideae</taxon>
        <taxon>Gardenieae complex</taxon>
        <taxon>Bertiereae - Coffeeae clade</taxon>
        <taxon>Coffeeae</taxon>
        <taxon>Coffea</taxon>
    </lineage>
</organism>
<feature type="compositionally biased region" description="Low complexity" evidence="2">
    <location>
        <begin position="197"/>
        <end position="207"/>
    </location>
</feature>
<feature type="domain" description="FAF" evidence="3">
    <location>
        <begin position="229"/>
        <end position="282"/>
    </location>
</feature>
<name>A0A068V4W9_COFCA</name>
<dbReference type="PhylomeDB" id="A0A068V4W9"/>
<dbReference type="Pfam" id="PF11250">
    <property type="entry name" value="FAF"/>
    <property type="match status" value="1"/>
</dbReference>
<sequence>MSTCVSSKSSLQLLSSIKVEEEAPRVTIEKQGIVSILGSDSETTKAAASLRRTLSADMSSKKWLAQNGFTSSSPMKKIASSEKLALSAADHHHSSSSSSSSSEGEEEYYKGNKERPAQDDVWMSIQSNKEKKQQPDDSSKLPPPYVHPLVKRSASSLSEKSLEICTESLGSETGSDGFSSYPPSEVGDVDEEKDNDQQQPQPQLSQSYEDMRIAKYHYSISSRKSGPRSFPPPLPSLAREDRASVHMQSHRENGRLVLEAVSVPPQNYFQAQREDGRLRLTFISTPSSQEEAMEDDVQEFEQVFDNFEEIEENEGSKFDDPSDKGHEEDEEEEEEVVVLVEEEDDDDDEKVFEKEKGRREVEIVMEQNSRLPGGLMDVHKPTLMMKKLMGLDKKNLAWAPRFNKAVNLGEVEVELEDAFATPPLPQSLPVPPPPRVARLISAPPATTAAASFNAYEYFWKEKPTMASIIKPMSTAEQCQPPKSNQNKVILASHGSLKGYEQQNLVLMRGNKAEYLVPLFRGCKESRARSLLLLVLFTLRKSYVTTTLLSNKILPLSLTWWCVLSVSAS</sequence>